<reference evidence="2" key="1">
    <citation type="submission" date="2008-07" db="EMBL/GenBank/DDBJ databases">
        <title>Annotation of Ajellomyces capsulatus strain H88.</title>
        <authorList>
            <person name="Champion M."/>
            <person name="Cuomo C."/>
            <person name="Ma L.-J."/>
            <person name="Henn M.R."/>
            <person name="Sil A."/>
            <person name="Goldman B."/>
            <person name="Young S.K."/>
            <person name="Kodira C.D."/>
            <person name="Zeng Q."/>
            <person name="Koehrsen M."/>
            <person name="Alvarado L."/>
            <person name="Berlin A."/>
            <person name="Borenstein D."/>
            <person name="Chen Z."/>
            <person name="Engels R."/>
            <person name="Freedman E."/>
            <person name="Gellesch M."/>
            <person name="Goldberg J."/>
            <person name="Griggs A."/>
            <person name="Gujja S."/>
            <person name="Heiman D."/>
            <person name="Hepburn T."/>
            <person name="Howarth C."/>
            <person name="Jen D."/>
            <person name="Larson L."/>
            <person name="Lewis B."/>
            <person name="Mehta T."/>
            <person name="Park D."/>
            <person name="Pearson M."/>
            <person name="Roberts A."/>
            <person name="Saif S."/>
            <person name="Shea T."/>
            <person name="Shenoy N."/>
            <person name="Sisk P."/>
            <person name="Stolte C."/>
            <person name="Sykes S."/>
            <person name="Walk T."/>
            <person name="White J."/>
            <person name="Yandava C."/>
            <person name="Klein B."/>
            <person name="McEwen J.G."/>
            <person name="Puccia R."/>
            <person name="Goldman G.H."/>
            <person name="Felipe M.S."/>
            <person name="Nino-Vega G."/>
            <person name="San-Blas G."/>
            <person name="Taylor J."/>
            <person name="Mendoza L."/>
            <person name="Galagan J."/>
            <person name="Nusbaum C."/>
            <person name="Birren B."/>
        </authorList>
    </citation>
    <scope>NUCLEOTIDE SEQUENCE [LARGE SCALE GENOMIC DNA]</scope>
    <source>
        <strain evidence="2">H88</strain>
    </source>
</reference>
<organism evidence="2">
    <name type="scientific">Ajellomyces capsulatus (strain H88)</name>
    <name type="common">Darling's disease fungus</name>
    <name type="synonym">Histoplasma capsulatum</name>
    <dbReference type="NCBI Taxonomy" id="544711"/>
    <lineage>
        <taxon>Eukaryota</taxon>
        <taxon>Fungi</taxon>
        <taxon>Dikarya</taxon>
        <taxon>Ascomycota</taxon>
        <taxon>Pezizomycotina</taxon>
        <taxon>Eurotiomycetes</taxon>
        <taxon>Eurotiomycetidae</taxon>
        <taxon>Onygenales</taxon>
        <taxon>Ajellomycetaceae</taxon>
        <taxon>Histoplasma</taxon>
    </lineage>
</organism>
<dbReference type="Proteomes" id="UP000008142">
    <property type="component" value="Unassembled WGS sequence"/>
</dbReference>
<protein>
    <submittedName>
        <fullName evidence="1">Predicted protein</fullName>
    </submittedName>
</protein>
<evidence type="ECO:0000313" key="2">
    <source>
        <dbReference type="Proteomes" id="UP000008142"/>
    </source>
</evidence>
<sequence length="145" mass="16008">MRADKQFVESCIFLSMGSRSPPSLDHLDPVAKDHAAVFLSPRDSRLGPADSPVQLPSDCDIFQYLTGGDQGFVLGVFETWENHERGMQWVIVCIFGCVIRILSNLCLPPAVQHPAHGPVSLRVTLLAPPAGKRHDDGNLWIQHEN</sequence>
<name>F0UCB8_AJEC8</name>
<dbReference type="OrthoDB" id="10403598at2759"/>
<dbReference type="AlphaFoldDB" id="F0UCB8"/>
<dbReference type="EMBL" id="DS990637">
    <property type="protein sequence ID" value="EGC44011.1"/>
    <property type="molecule type" value="Genomic_DNA"/>
</dbReference>
<gene>
    <name evidence="1" type="ORF">HCEG_03226</name>
</gene>
<evidence type="ECO:0000313" key="1">
    <source>
        <dbReference type="EMBL" id="EGC44011.1"/>
    </source>
</evidence>
<accession>F0UCB8</accession>
<dbReference type="OMA" id="WENHERG"/>
<dbReference type="HOGENOM" id="CLU_1937540_0_0_1"/>
<proteinExistence type="predicted"/>